<proteinExistence type="predicted"/>
<name>A0A1G2QX76_9BACT</name>
<gene>
    <name evidence="1" type="ORF">A2672_00845</name>
</gene>
<dbReference type="Proteomes" id="UP000178065">
    <property type="component" value="Unassembled WGS sequence"/>
</dbReference>
<reference evidence="1 2" key="1">
    <citation type="journal article" date="2016" name="Nat. Commun.">
        <title>Thousands of microbial genomes shed light on interconnected biogeochemical processes in an aquifer system.</title>
        <authorList>
            <person name="Anantharaman K."/>
            <person name="Brown C.T."/>
            <person name="Hug L.A."/>
            <person name="Sharon I."/>
            <person name="Castelle C.J."/>
            <person name="Probst A.J."/>
            <person name="Thomas B.C."/>
            <person name="Singh A."/>
            <person name="Wilkins M.J."/>
            <person name="Karaoz U."/>
            <person name="Brodie E.L."/>
            <person name="Williams K.H."/>
            <person name="Hubbard S.S."/>
            <person name="Banfield J.F."/>
        </authorList>
    </citation>
    <scope>NUCLEOTIDE SEQUENCE [LARGE SCALE GENOMIC DNA]</scope>
</reference>
<dbReference type="EMBL" id="MHTT01000016">
    <property type="protein sequence ID" value="OHA65180.1"/>
    <property type="molecule type" value="Genomic_DNA"/>
</dbReference>
<dbReference type="AlphaFoldDB" id="A0A1G2QX76"/>
<dbReference type="Pfam" id="PF06348">
    <property type="entry name" value="DUF1059"/>
    <property type="match status" value="1"/>
</dbReference>
<evidence type="ECO:0008006" key="3">
    <source>
        <dbReference type="Google" id="ProtNLM"/>
    </source>
</evidence>
<evidence type="ECO:0000313" key="2">
    <source>
        <dbReference type="Proteomes" id="UP000178065"/>
    </source>
</evidence>
<accession>A0A1G2QX76</accession>
<comment type="caution">
    <text evidence="1">The sequence shown here is derived from an EMBL/GenBank/DDBJ whole genome shotgun (WGS) entry which is preliminary data.</text>
</comment>
<protein>
    <recommendedName>
        <fullName evidence="3">DUF1059 domain-containing protein</fullName>
    </recommendedName>
</protein>
<organism evidence="1 2">
    <name type="scientific">Candidatus Wildermuthbacteria bacterium RIFCSPHIGHO2_01_FULL_49_22b</name>
    <dbReference type="NCBI Taxonomy" id="1802448"/>
    <lineage>
        <taxon>Bacteria</taxon>
        <taxon>Candidatus Wildermuthiibacteriota</taxon>
    </lineage>
</organism>
<sequence>MKSISCRDIGTDCDFVATGMTEDEVMQQVGEHGKQIHGMTDADFTPEMMAKAKAAMKDA</sequence>
<evidence type="ECO:0000313" key="1">
    <source>
        <dbReference type="EMBL" id="OHA65180.1"/>
    </source>
</evidence>
<dbReference type="InterPro" id="IPR009409">
    <property type="entry name" value="DUF1059"/>
</dbReference>